<dbReference type="GO" id="GO:0003677">
    <property type="term" value="F:DNA binding"/>
    <property type="evidence" value="ECO:0007669"/>
    <property type="project" value="UniProtKB-UniRule"/>
</dbReference>
<dbReference type="PATRIC" id="fig|880157.4.peg.3071"/>
<evidence type="ECO:0000256" key="4">
    <source>
        <dbReference type="PROSITE-ProRule" id="PRU00335"/>
    </source>
</evidence>
<dbReference type="PANTHER" id="PTHR47506">
    <property type="entry name" value="TRANSCRIPTIONAL REGULATORY PROTEIN"/>
    <property type="match status" value="1"/>
</dbReference>
<keyword evidence="1" id="KW-0805">Transcription regulation</keyword>
<dbReference type="OrthoDB" id="9809772at2"/>
<dbReference type="Pfam" id="PF00440">
    <property type="entry name" value="TetR_N"/>
    <property type="match status" value="1"/>
</dbReference>
<sequence length="191" mass="21003">MGRRKKIDREVLLDAAEQIVTTHGAAALTIDALAKAVGITKGGVQYSFSTKDNLIDAMFERWGASYDEQFHKMAGDHPQPLTAVHAHIEATMRSDEASTAKAAGLLAALQQTPEHLKSTQIWYRERLAGLDTTTEEGRQARLAFLAAEGAFVLRFFGLMDIGEDEWKDIFNDILASLPSKVSSEHSLSDKD</sequence>
<accession>A0A0J5FQ21</accession>
<dbReference type="PANTHER" id="PTHR47506:SF1">
    <property type="entry name" value="HTH-TYPE TRANSCRIPTIONAL REGULATOR YJDC"/>
    <property type="match status" value="1"/>
</dbReference>
<dbReference type="InterPro" id="IPR001647">
    <property type="entry name" value="HTH_TetR"/>
</dbReference>
<keyword evidence="3" id="KW-0804">Transcription</keyword>
<evidence type="ECO:0000256" key="3">
    <source>
        <dbReference type="ARBA" id="ARBA00023163"/>
    </source>
</evidence>
<dbReference type="STRING" id="880157.AB204_14395"/>
<comment type="caution">
    <text evidence="6">The sequence shown here is derived from an EMBL/GenBank/DDBJ whole genome shotgun (WGS) entry which is preliminary data.</text>
</comment>
<organism evidence="6 7">
    <name type="scientific">Xenorhabdus khoisanae</name>
    <dbReference type="NCBI Taxonomy" id="880157"/>
    <lineage>
        <taxon>Bacteria</taxon>
        <taxon>Pseudomonadati</taxon>
        <taxon>Pseudomonadota</taxon>
        <taxon>Gammaproteobacteria</taxon>
        <taxon>Enterobacterales</taxon>
        <taxon>Morganellaceae</taxon>
        <taxon>Xenorhabdus</taxon>
    </lineage>
</organism>
<evidence type="ECO:0000259" key="5">
    <source>
        <dbReference type="PROSITE" id="PS50977"/>
    </source>
</evidence>
<dbReference type="InterPro" id="IPR009057">
    <property type="entry name" value="Homeodomain-like_sf"/>
</dbReference>
<dbReference type="EMBL" id="LFCV01000099">
    <property type="protein sequence ID" value="KMJ44406.1"/>
    <property type="molecule type" value="Genomic_DNA"/>
</dbReference>
<feature type="domain" description="HTH tetR-type" evidence="5">
    <location>
        <begin position="6"/>
        <end position="66"/>
    </location>
</feature>
<protein>
    <submittedName>
        <fullName evidence="6">TetR family transcriptional regulator</fullName>
    </submittedName>
</protein>
<dbReference type="Pfam" id="PF17937">
    <property type="entry name" value="TetR_C_28"/>
    <property type="match status" value="1"/>
</dbReference>
<proteinExistence type="predicted"/>
<dbReference type="Gene3D" id="1.10.357.10">
    <property type="entry name" value="Tetracycline Repressor, domain 2"/>
    <property type="match status" value="1"/>
</dbReference>
<evidence type="ECO:0000313" key="7">
    <source>
        <dbReference type="Proteomes" id="UP000036277"/>
    </source>
</evidence>
<dbReference type="RefSeq" id="WP_047964056.1">
    <property type="nucleotide sequence ID" value="NZ_CAWMBG010000099.1"/>
</dbReference>
<dbReference type="Proteomes" id="UP000036277">
    <property type="component" value="Unassembled WGS sequence"/>
</dbReference>
<dbReference type="SUPFAM" id="SSF46689">
    <property type="entry name" value="Homeodomain-like"/>
    <property type="match status" value="1"/>
</dbReference>
<keyword evidence="7" id="KW-1185">Reference proteome</keyword>
<gene>
    <name evidence="6" type="ORF">AB204_14395</name>
</gene>
<dbReference type="PROSITE" id="PS50977">
    <property type="entry name" value="HTH_TETR_2"/>
    <property type="match status" value="1"/>
</dbReference>
<evidence type="ECO:0000313" key="6">
    <source>
        <dbReference type="EMBL" id="KMJ44406.1"/>
    </source>
</evidence>
<dbReference type="AlphaFoldDB" id="A0A0J5FQ21"/>
<dbReference type="InterPro" id="IPR041479">
    <property type="entry name" value="TetR_CgmR_C"/>
</dbReference>
<dbReference type="PRINTS" id="PR00455">
    <property type="entry name" value="HTHTETR"/>
</dbReference>
<name>A0A0J5FQ21_9GAMM</name>
<keyword evidence="2 4" id="KW-0238">DNA-binding</keyword>
<feature type="DNA-binding region" description="H-T-H motif" evidence="4">
    <location>
        <begin position="29"/>
        <end position="48"/>
    </location>
</feature>
<evidence type="ECO:0000256" key="2">
    <source>
        <dbReference type="ARBA" id="ARBA00023125"/>
    </source>
</evidence>
<reference evidence="6 7" key="1">
    <citation type="submission" date="2015-06" db="EMBL/GenBank/DDBJ databases">
        <title>Draft Whole-Genome Sequence of the Entomopathogenic Bacterium Xenorhabdus khoisanae.</title>
        <authorList>
            <person name="Naidoo S."/>
            <person name="Featherston J."/>
            <person name="Gray V.M."/>
        </authorList>
    </citation>
    <scope>NUCLEOTIDE SEQUENCE [LARGE SCALE GENOMIC DNA]</scope>
    <source>
        <strain evidence="6 7">MCB</strain>
    </source>
</reference>
<evidence type="ECO:0000256" key="1">
    <source>
        <dbReference type="ARBA" id="ARBA00023015"/>
    </source>
</evidence>